<dbReference type="InterPro" id="IPR001789">
    <property type="entry name" value="Sig_transdc_resp-reg_receiver"/>
</dbReference>
<dbReference type="Pfam" id="PF00196">
    <property type="entry name" value="GerE"/>
    <property type="match status" value="1"/>
</dbReference>
<evidence type="ECO:0000259" key="5">
    <source>
        <dbReference type="PROSITE" id="PS50043"/>
    </source>
</evidence>
<reference evidence="7" key="2">
    <citation type="submission" date="2021-01" db="EMBL/GenBank/DDBJ databases">
        <authorList>
            <person name="Kang M."/>
        </authorList>
    </citation>
    <scope>NUCLEOTIDE SEQUENCE</scope>
    <source>
        <strain evidence="7">KACC 17527</strain>
    </source>
</reference>
<dbReference type="InterPro" id="IPR036388">
    <property type="entry name" value="WH-like_DNA-bd_sf"/>
</dbReference>
<dbReference type="Gene3D" id="1.10.10.10">
    <property type="entry name" value="Winged helix-like DNA-binding domain superfamily/Winged helix DNA-binding domain"/>
    <property type="match status" value="1"/>
</dbReference>
<gene>
    <name evidence="7" type="ORF">JJB11_24660</name>
</gene>
<accession>A0A934WQ87</accession>
<dbReference type="SMART" id="SM00448">
    <property type="entry name" value="REC"/>
    <property type="match status" value="1"/>
</dbReference>
<evidence type="ECO:0000313" key="7">
    <source>
        <dbReference type="EMBL" id="MBK6009303.1"/>
    </source>
</evidence>
<feature type="domain" description="HTH luxR-type" evidence="5">
    <location>
        <begin position="135"/>
        <end position="199"/>
    </location>
</feature>
<keyword evidence="3" id="KW-0804">Transcription</keyword>
<dbReference type="Proteomes" id="UP000630528">
    <property type="component" value="Unassembled WGS sequence"/>
</dbReference>
<dbReference type="EMBL" id="JAEPWM010000017">
    <property type="protein sequence ID" value="MBK6009303.1"/>
    <property type="molecule type" value="Genomic_DNA"/>
</dbReference>
<dbReference type="Gene3D" id="3.40.50.2300">
    <property type="match status" value="1"/>
</dbReference>
<name>A0A934WQ87_9BURK</name>
<keyword evidence="2" id="KW-0238">DNA-binding</keyword>
<dbReference type="InterPro" id="IPR011006">
    <property type="entry name" value="CheY-like_superfamily"/>
</dbReference>
<dbReference type="RefSeq" id="WP_201177795.1">
    <property type="nucleotide sequence ID" value="NZ_JAEPWM010000017.1"/>
</dbReference>
<keyword evidence="4" id="KW-0597">Phosphoprotein</keyword>
<organism evidence="7 8">
    <name type="scientific">Ramlibacter ginsenosidimutans</name>
    <dbReference type="NCBI Taxonomy" id="502333"/>
    <lineage>
        <taxon>Bacteria</taxon>
        <taxon>Pseudomonadati</taxon>
        <taxon>Pseudomonadota</taxon>
        <taxon>Betaproteobacteria</taxon>
        <taxon>Burkholderiales</taxon>
        <taxon>Comamonadaceae</taxon>
        <taxon>Ramlibacter</taxon>
    </lineage>
</organism>
<dbReference type="SMART" id="SM00421">
    <property type="entry name" value="HTH_LUXR"/>
    <property type="match status" value="1"/>
</dbReference>
<dbReference type="GO" id="GO:0006355">
    <property type="term" value="P:regulation of DNA-templated transcription"/>
    <property type="evidence" value="ECO:0007669"/>
    <property type="project" value="InterPro"/>
</dbReference>
<comment type="caution">
    <text evidence="7">The sequence shown here is derived from an EMBL/GenBank/DDBJ whole genome shotgun (WGS) entry which is preliminary data.</text>
</comment>
<reference evidence="7" key="1">
    <citation type="journal article" date="2012" name="J. Microbiol. Biotechnol.">
        <title>Ramlibacter ginsenosidimutans sp. nov., with ginsenoside-converting activity.</title>
        <authorList>
            <person name="Wang L."/>
            <person name="An D.S."/>
            <person name="Kim S.G."/>
            <person name="Jin F.X."/>
            <person name="Kim S.C."/>
            <person name="Lee S.T."/>
            <person name="Im W.T."/>
        </authorList>
    </citation>
    <scope>NUCLEOTIDE SEQUENCE</scope>
    <source>
        <strain evidence="7">KACC 17527</strain>
    </source>
</reference>
<dbReference type="InterPro" id="IPR000792">
    <property type="entry name" value="Tscrpt_reg_LuxR_C"/>
</dbReference>
<dbReference type="AlphaFoldDB" id="A0A934WQ87"/>
<evidence type="ECO:0000256" key="1">
    <source>
        <dbReference type="ARBA" id="ARBA00023015"/>
    </source>
</evidence>
<feature type="modified residue" description="4-aspartylphosphate" evidence="4">
    <location>
        <position position="53"/>
    </location>
</feature>
<dbReference type="SUPFAM" id="SSF46894">
    <property type="entry name" value="C-terminal effector domain of the bipartite response regulators"/>
    <property type="match status" value="1"/>
</dbReference>
<keyword evidence="8" id="KW-1185">Reference proteome</keyword>
<dbReference type="GO" id="GO:0000160">
    <property type="term" value="P:phosphorelay signal transduction system"/>
    <property type="evidence" value="ECO:0007669"/>
    <property type="project" value="InterPro"/>
</dbReference>
<dbReference type="CDD" id="cd06170">
    <property type="entry name" value="LuxR_C_like"/>
    <property type="match status" value="1"/>
</dbReference>
<evidence type="ECO:0000313" key="8">
    <source>
        <dbReference type="Proteomes" id="UP000630528"/>
    </source>
</evidence>
<dbReference type="PROSITE" id="PS50110">
    <property type="entry name" value="RESPONSE_REGULATORY"/>
    <property type="match status" value="1"/>
</dbReference>
<dbReference type="Pfam" id="PF00072">
    <property type="entry name" value="Response_reg"/>
    <property type="match status" value="1"/>
</dbReference>
<feature type="domain" description="Response regulatory" evidence="6">
    <location>
        <begin position="4"/>
        <end position="119"/>
    </location>
</feature>
<dbReference type="GO" id="GO:0003677">
    <property type="term" value="F:DNA binding"/>
    <property type="evidence" value="ECO:0007669"/>
    <property type="project" value="UniProtKB-KW"/>
</dbReference>
<dbReference type="SUPFAM" id="SSF52172">
    <property type="entry name" value="CheY-like"/>
    <property type="match status" value="1"/>
</dbReference>
<dbReference type="PANTHER" id="PTHR44688:SF16">
    <property type="entry name" value="DNA-BINDING TRANSCRIPTIONAL ACTIVATOR DEVR_DOSR"/>
    <property type="match status" value="1"/>
</dbReference>
<protein>
    <submittedName>
        <fullName evidence="7">Response regulator transcription factor</fullName>
    </submittedName>
</protein>
<sequence length="207" mass="22418">MTGTIHIIDDDASVRAALQRVLSSAGYTTRCYAAAGDYLLPAPDPEPGCLLLDLQLPGFSGLDLQDALARHPGYEHPIVFLSGADDVRASVRAMRSGAREFLTKPVDFDVLLAAVEDAIQHDIRQRARRREAEEARARLAALGQREHLVLEGIAAGRLHKQLAADLGVSERTIKADRARIMRTLGVDTLPGLLLALRCASERAVSHA</sequence>
<evidence type="ECO:0000256" key="3">
    <source>
        <dbReference type="ARBA" id="ARBA00023163"/>
    </source>
</evidence>
<keyword evidence="1" id="KW-0805">Transcription regulation</keyword>
<proteinExistence type="predicted"/>
<dbReference type="PRINTS" id="PR00038">
    <property type="entry name" value="HTHLUXR"/>
</dbReference>
<evidence type="ECO:0000256" key="4">
    <source>
        <dbReference type="PROSITE-ProRule" id="PRU00169"/>
    </source>
</evidence>
<dbReference type="PANTHER" id="PTHR44688">
    <property type="entry name" value="DNA-BINDING TRANSCRIPTIONAL ACTIVATOR DEVR_DOSR"/>
    <property type="match status" value="1"/>
</dbReference>
<evidence type="ECO:0000256" key="2">
    <source>
        <dbReference type="ARBA" id="ARBA00023125"/>
    </source>
</evidence>
<dbReference type="InterPro" id="IPR016032">
    <property type="entry name" value="Sig_transdc_resp-reg_C-effctor"/>
</dbReference>
<evidence type="ECO:0000259" key="6">
    <source>
        <dbReference type="PROSITE" id="PS50110"/>
    </source>
</evidence>
<dbReference type="PROSITE" id="PS50043">
    <property type="entry name" value="HTH_LUXR_2"/>
    <property type="match status" value="1"/>
</dbReference>